<keyword evidence="8 9" id="KW-0472">Membrane</keyword>
<dbReference type="Proteomes" id="UP000249865">
    <property type="component" value="Chromosome"/>
</dbReference>
<dbReference type="NCBIfam" id="TIGR00967">
    <property type="entry name" value="3a0501s007"/>
    <property type="match status" value="1"/>
</dbReference>
<keyword evidence="3 9" id="KW-0813">Transport</keyword>
<keyword evidence="9" id="KW-1003">Cell membrane</keyword>
<keyword evidence="12" id="KW-1185">Reference proteome</keyword>
<comment type="subunit">
    <text evidence="9">Component of the Sec protein translocase complex. Heterotrimer consisting of SecY, SecE and SecG subunits. The heterotrimers can form oligomers, although 1 heterotrimer is thought to be able to translocate proteins. Interacts with the ribosome. Interacts with SecDF, and other proteins may be involved. Interacts with SecA.</text>
</comment>
<dbReference type="PIRSF" id="PIRSF004557">
    <property type="entry name" value="SecY"/>
    <property type="match status" value="1"/>
</dbReference>
<gene>
    <name evidence="9" type="primary">secY</name>
    <name evidence="11" type="ORF">DK849_01325</name>
</gene>
<accession>A0A2Z4LLW3</accession>
<dbReference type="EMBL" id="CP030103">
    <property type="protein sequence ID" value="AWX42716.1"/>
    <property type="molecule type" value="Genomic_DNA"/>
</dbReference>
<comment type="similarity">
    <text evidence="2 9 10">Belongs to the SecY/SEC61-alpha family.</text>
</comment>
<dbReference type="PANTHER" id="PTHR10906">
    <property type="entry name" value="SECY/SEC61-ALPHA FAMILY MEMBER"/>
    <property type="match status" value="1"/>
</dbReference>
<dbReference type="AlphaFoldDB" id="A0A2Z4LLW3"/>
<feature type="transmembrane region" description="Helical" evidence="9">
    <location>
        <begin position="95"/>
        <end position="116"/>
    </location>
</feature>
<evidence type="ECO:0000256" key="4">
    <source>
        <dbReference type="ARBA" id="ARBA00022692"/>
    </source>
</evidence>
<dbReference type="SUPFAM" id="SSF103491">
    <property type="entry name" value="Preprotein translocase SecY subunit"/>
    <property type="match status" value="1"/>
</dbReference>
<evidence type="ECO:0000313" key="12">
    <source>
        <dbReference type="Proteomes" id="UP000249865"/>
    </source>
</evidence>
<evidence type="ECO:0000256" key="3">
    <source>
        <dbReference type="ARBA" id="ARBA00022448"/>
    </source>
</evidence>
<evidence type="ECO:0000256" key="5">
    <source>
        <dbReference type="ARBA" id="ARBA00022927"/>
    </source>
</evidence>
<dbReference type="PROSITE" id="PS00756">
    <property type="entry name" value="SECY_2"/>
    <property type="match status" value="1"/>
</dbReference>
<name>A0A2Z4LLW3_9BACT</name>
<dbReference type="GO" id="GO:0065002">
    <property type="term" value="P:intracellular protein transmembrane transport"/>
    <property type="evidence" value="ECO:0007669"/>
    <property type="project" value="UniProtKB-UniRule"/>
</dbReference>
<dbReference type="InterPro" id="IPR002208">
    <property type="entry name" value="SecY/SEC61-alpha"/>
</dbReference>
<dbReference type="RefSeq" id="WP_029330417.1">
    <property type="nucleotide sequence ID" value="NZ_CP030103.1"/>
</dbReference>
<evidence type="ECO:0000256" key="6">
    <source>
        <dbReference type="ARBA" id="ARBA00022989"/>
    </source>
</evidence>
<dbReference type="Gene3D" id="1.10.3370.10">
    <property type="entry name" value="SecY subunit domain"/>
    <property type="match status" value="1"/>
</dbReference>
<dbReference type="HAMAP" id="MF_01465">
    <property type="entry name" value="SecY"/>
    <property type="match status" value="1"/>
</dbReference>
<feature type="transmembrane region" description="Helical" evidence="9">
    <location>
        <begin position="137"/>
        <end position="161"/>
    </location>
</feature>
<feature type="transmembrane region" description="Helical" evidence="9">
    <location>
        <begin position="432"/>
        <end position="454"/>
    </location>
</feature>
<feature type="transmembrane region" description="Helical" evidence="9">
    <location>
        <begin position="46"/>
        <end position="67"/>
    </location>
</feature>
<evidence type="ECO:0000256" key="2">
    <source>
        <dbReference type="ARBA" id="ARBA00005751"/>
    </source>
</evidence>
<sequence length="489" mass="54707">MAKSTKLSKKQRHDKSERKLAIDKFINNNRNSWNEWWKNHDLFKKILFTLAIVVVFLAAGTITIPGVNLVNKDKLNQGDFIGILNLVGGGGIRNFSIVALGISPFISASLVMMILQTKAFPAIHRLSQSGPQGRIKINLITFLFTFIFAIVQSLLLTRALINPKQGFGIRFAEEINTILGPKGHQIYGYFILPTILIAGSFFALFLSEQITNKGVGNGTSILIFVGIASNLIPTFKHAFEFFVPSSSKDFVVLKEIIEFCVYLLGYGLTILIVIIFTIAERRIPIQQVGAGLSKNEKELSFLPIKANPAGIMSVIFALMVLSVPTMIANVMDPNTSKYYNWVYSNLQLTQPLGFLLFILITFGLTILLGIQQSRIDKISEDFAKNSTFIPGIRPGEQTESYLLDSVIRLSLFSSIYLIILGGITYVEQMLGMPASISFGGTSIMILVSTAYETVQQVKARYKSQELSRRRRMIRELKEMYGEEEEDLIW</sequence>
<dbReference type="InterPro" id="IPR030659">
    <property type="entry name" value="SecY_CS"/>
</dbReference>
<feature type="transmembrane region" description="Helical" evidence="9">
    <location>
        <begin position="309"/>
        <end position="331"/>
    </location>
</feature>
<keyword evidence="6 9" id="KW-1133">Transmembrane helix</keyword>
<keyword evidence="4 9" id="KW-0812">Transmembrane</keyword>
<feature type="transmembrane region" description="Helical" evidence="9">
    <location>
        <begin position="351"/>
        <end position="370"/>
    </location>
</feature>
<comment type="subcellular location">
    <subcellularLocation>
        <location evidence="9">Cell membrane</location>
        <topology evidence="9">Multi-pass membrane protein</topology>
    </subcellularLocation>
    <subcellularLocation>
        <location evidence="1">Membrane</location>
        <topology evidence="1">Multi-pass membrane protein</topology>
    </subcellularLocation>
</comment>
<dbReference type="GO" id="GO:0006605">
    <property type="term" value="P:protein targeting"/>
    <property type="evidence" value="ECO:0007669"/>
    <property type="project" value="UniProtKB-UniRule"/>
</dbReference>
<evidence type="ECO:0000256" key="1">
    <source>
        <dbReference type="ARBA" id="ARBA00004141"/>
    </source>
</evidence>
<dbReference type="InterPro" id="IPR026593">
    <property type="entry name" value="SecY"/>
</dbReference>
<feature type="transmembrane region" description="Helical" evidence="9">
    <location>
        <begin position="218"/>
        <end position="236"/>
    </location>
</feature>
<dbReference type="InterPro" id="IPR023201">
    <property type="entry name" value="SecY_dom_sf"/>
</dbReference>
<keyword evidence="5 9" id="KW-0653">Protein transport</keyword>
<reference evidence="12" key="1">
    <citation type="submission" date="2018-06" db="EMBL/GenBank/DDBJ databases">
        <title>Complete genome sequences of Mycoplasma anatis, M. anseris and M. cloacale type strains.</title>
        <authorList>
            <person name="Grozner D."/>
            <person name="Forro B."/>
            <person name="Sulyok K.M."/>
            <person name="Marton S."/>
            <person name="Kreizinger Z."/>
            <person name="Banyai K."/>
            <person name="Gyuranecz M."/>
        </authorList>
    </citation>
    <scope>NUCLEOTIDE SEQUENCE [LARGE SCALE GENOMIC DNA]</scope>
    <source>
        <strain evidence="12">NCTC 10199</strain>
    </source>
</reference>
<organism evidence="11 12">
    <name type="scientific">Metamycoplasma cloacale</name>
    <dbReference type="NCBI Taxonomy" id="92401"/>
    <lineage>
        <taxon>Bacteria</taxon>
        <taxon>Bacillati</taxon>
        <taxon>Mycoplasmatota</taxon>
        <taxon>Mycoplasmoidales</taxon>
        <taxon>Metamycoplasmataceae</taxon>
        <taxon>Metamycoplasma</taxon>
    </lineage>
</organism>
<evidence type="ECO:0000313" key="11">
    <source>
        <dbReference type="EMBL" id="AWX42716.1"/>
    </source>
</evidence>
<feature type="transmembrane region" description="Helical" evidence="9">
    <location>
        <begin position="256"/>
        <end position="279"/>
    </location>
</feature>
<evidence type="ECO:0000256" key="8">
    <source>
        <dbReference type="ARBA" id="ARBA00023136"/>
    </source>
</evidence>
<proteinExistence type="inferred from homology"/>
<dbReference type="GO" id="GO:0043952">
    <property type="term" value="P:protein transport by the Sec complex"/>
    <property type="evidence" value="ECO:0007669"/>
    <property type="project" value="UniProtKB-UniRule"/>
</dbReference>
<dbReference type="GO" id="GO:0005886">
    <property type="term" value="C:plasma membrane"/>
    <property type="evidence" value="ECO:0007669"/>
    <property type="project" value="UniProtKB-SubCell"/>
</dbReference>
<feature type="transmembrane region" description="Helical" evidence="9">
    <location>
        <begin position="406"/>
        <end position="426"/>
    </location>
</feature>
<evidence type="ECO:0000256" key="10">
    <source>
        <dbReference type="RuleBase" id="RU004349"/>
    </source>
</evidence>
<dbReference type="Pfam" id="PF00344">
    <property type="entry name" value="SecY"/>
    <property type="match status" value="1"/>
</dbReference>
<evidence type="ECO:0000256" key="7">
    <source>
        <dbReference type="ARBA" id="ARBA00023010"/>
    </source>
</evidence>
<keyword evidence="7 9" id="KW-0811">Translocation</keyword>
<protein>
    <recommendedName>
        <fullName evidence="9">Protein translocase subunit SecY</fullName>
    </recommendedName>
</protein>
<dbReference type="OrthoDB" id="9809248at2"/>
<comment type="function">
    <text evidence="9">The central subunit of the protein translocation channel SecYEG. Consists of two halves formed by TMs 1-5 and 6-10. These two domains form a lateral gate at the front which open onto the bilayer between TMs 2 and 7, and are clamped together by SecE at the back. The channel is closed by both a pore ring composed of hydrophobic SecY resides and a short helix (helix 2A) on the extracellular side of the membrane which forms a plug. The plug probably moves laterally to allow the channel to open. The ring and the pore may move independently.</text>
</comment>
<dbReference type="PRINTS" id="PR00303">
    <property type="entry name" value="SECYTRNLCASE"/>
</dbReference>
<feature type="transmembrane region" description="Helical" evidence="9">
    <location>
        <begin position="186"/>
        <end position="206"/>
    </location>
</feature>
<dbReference type="KEGG" id="mclo:DK849_01325"/>
<evidence type="ECO:0000256" key="9">
    <source>
        <dbReference type="HAMAP-Rule" id="MF_01465"/>
    </source>
</evidence>